<keyword evidence="1" id="KW-1015">Disulfide bond</keyword>
<dbReference type="SUPFAM" id="SSF50494">
    <property type="entry name" value="Trypsin-like serine proteases"/>
    <property type="match status" value="1"/>
</dbReference>
<evidence type="ECO:0000256" key="4">
    <source>
        <dbReference type="SAM" id="SignalP"/>
    </source>
</evidence>
<dbReference type="InterPro" id="IPR001254">
    <property type="entry name" value="Trypsin_dom"/>
</dbReference>
<evidence type="ECO:0000256" key="3">
    <source>
        <dbReference type="RuleBase" id="RU363034"/>
    </source>
</evidence>
<dbReference type="InterPro" id="IPR043504">
    <property type="entry name" value="Peptidase_S1_PA_chymotrypsin"/>
</dbReference>
<accession>A0ABM3MHV1</accession>
<dbReference type="PROSITE" id="PS00134">
    <property type="entry name" value="TRYPSIN_HIS"/>
    <property type="match status" value="1"/>
</dbReference>
<dbReference type="Proteomes" id="UP001652740">
    <property type="component" value="Unplaced"/>
</dbReference>
<evidence type="ECO:0000313" key="6">
    <source>
        <dbReference type="Proteomes" id="UP001652740"/>
    </source>
</evidence>
<keyword evidence="3" id="KW-0378">Hydrolase</keyword>
<dbReference type="InterPro" id="IPR009003">
    <property type="entry name" value="Peptidase_S1_PA"/>
</dbReference>
<dbReference type="PRINTS" id="PR00722">
    <property type="entry name" value="CHYMOTRYPSIN"/>
</dbReference>
<reference evidence="7" key="1">
    <citation type="submission" date="2025-08" db="UniProtKB">
        <authorList>
            <consortium name="RefSeq"/>
        </authorList>
    </citation>
    <scope>IDENTIFICATION</scope>
    <source>
        <tissue evidence="7">Whole larvae</tissue>
    </source>
</reference>
<dbReference type="InterPro" id="IPR001314">
    <property type="entry name" value="Peptidase_S1A"/>
</dbReference>
<keyword evidence="3" id="KW-0645">Protease</keyword>
<comment type="similarity">
    <text evidence="2">Belongs to the peptidase S1 family. CLIP subfamily.</text>
</comment>
<sequence>MKVVVVTLLAVATVTFAKSIEGGIPDAYGYLTKVGIPLGEKIRKAEEAILQHPSRIINGSLAASGQIPYQAGLITEIVGITGRGVCGGSLVSANRVITAAHCWFDGIHQGWRVTVVLGSVLLFSGGTRIESETVVTHPDWNPSLIRNDVGVIYLPTSVELSDTINTIALPSGAELNQNFVGVTAIASGFGITRDNGNIAETQSLSYVELEVITNTVCFVAFPVIVQSSNICTSGVVGSTCSGDSGGPLVVNSNGRPILIGITSFGSAFGCEVGFPAAFARVTSFVDFFNDNI</sequence>
<dbReference type="RefSeq" id="XP_052750728.1">
    <property type="nucleotide sequence ID" value="XM_052894768.1"/>
</dbReference>
<gene>
    <name evidence="7" type="primary">LOC116413209</name>
</gene>
<evidence type="ECO:0000256" key="2">
    <source>
        <dbReference type="ARBA" id="ARBA00024195"/>
    </source>
</evidence>
<organism evidence="6 7">
    <name type="scientific">Galleria mellonella</name>
    <name type="common">Greater wax moth</name>
    <dbReference type="NCBI Taxonomy" id="7137"/>
    <lineage>
        <taxon>Eukaryota</taxon>
        <taxon>Metazoa</taxon>
        <taxon>Ecdysozoa</taxon>
        <taxon>Arthropoda</taxon>
        <taxon>Hexapoda</taxon>
        <taxon>Insecta</taxon>
        <taxon>Pterygota</taxon>
        <taxon>Neoptera</taxon>
        <taxon>Endopterygota</taxon>
        <taxon>Lepidoptera</taxon>
        <taxon>Glossata</taxon>
        <taxon>Ditrysia</taxon>
        <taxon>Pyraloidea</taxon>
        <taxon>Pyralidae</taxon>
        <taxon>Galleriinae</taxon>
        <taxon>Galleria</taxon>
    </lineage>
</organism>
<feature type="signal peptide" evidence="4">
    <location>
        <begin position="1"/>
        <end position="17"/>
    </location>
</feature>
<evidence type="ECO:0000313" key="7">
    <source>
        <dbReference type="RefSeq" id="XP_052750728.1"/>
    </source>
</evidence>
<dbReference type="PROSITE" id="PS50240">
    <property type="entry name" value="TRYPSIN_DOM"/>
    <property type="match status" value="1"/>
</dbReference>
<dbReference type="GeneID" id="116413209"/>
<name>A0ABM3MHV1_GALME</name>
<keyword evidence="4" id="KW-0732">Signal</keyword>
<dbReference type="InterPro" id="IPR033116">
    <property type="entry name" value="TRYPSIN_SER"/>
</dbReference>
<dbReference type="InterPro" id="IPR051487">
    <property type="entry name" value="Ser/Thr_Proteases_Immune/Dev"/>
</dbReference>
<proteinExistence type="inferred from homology"/>
<feature type="domain" description="Peptidase S1" evidence="5">
    <location>
        <begin position="56"/>
        <end position="292"/>
    </location>
</feature>
<dbReference type="SMART" id="SM00020">
    <property type="entry name" value="Tryp_SPc"/>
    <property type="match status" value="1"/>
</dbReference>
<dbReference type="PANTHER" id="PTHR24256">
    <property type="entry name" value="TRYPTASE-RELATED"/>
    <property type="match status" value="1"/>
</dbReference>
<keyword evidence="3" id="KW-0720">Serine protease</keyword>
<dbReference type="Gene3D" id="2.40.10.10">
    <property type="entry name" value="Trypsin-like serine proteases"/>
    <property type="match status" value="1"/>
</dbReference>
<dbReference type="PROSITE" id="PS00135">
    <property type="entry name" value="TRYPSIN_SER"/>
    <property type="match status" value="1"/>
</dbReference>
<evidence type="ECO:0000259" key="5">
    <source>
        <dbReference type="PROSITE" id="PS50240"/>
    </source>
</evidence>
<dbReference type="InterPro" id="IPR018114">
    <property type="entry name" value="TRYPSIN_HIS"/>
</dbReference>
<protein>
    <submittedName>
        <fullName evidence="7">Collagenase-like</fullName>
    </submittedName>
</protein>
<dbReference type="CDD" id="cd00190">
    <property type="entry name" value="Tryp_SPc"/>
    <property type="match status" value="1"/>
</dbReference>
<dbReference type="Pfam" id="PF00089">
    <property type="entry name" value="Trypsin"/>
    <property type="match status" value="1"/>
</dbReference>
<feature type="chain" id="PRO_5045275780" evidence="4">
    <location>
        <begin position="18"/>
        <end position="292"/>
    </location>
</feature>
<evidence type="ECO:0000256" key="1">
    <source>
        <dbReference type="ARBA" id="ARBA00023157"/>
    </source>
</evidence>
<keyword evidence="6" id="KW-1185">Reference proteome</keyword>